<evidence type="ECO:0000313" key="3">
    <source>
        <dbReference type="EMBL" id="MBA0085076.1"/>
    </source>
</evidence>
<name>A0A7V8NPG3_9BACT</name>
<dbReference type="InterPro" id="IPR022310">
    <property type="entry name" value="NAD/GMP_synthase"/>
</dbReference>
<dbReference type="InterPro" id="IPR005232">
    <property type="entry name" value="LarE"/>
</dbReference>
<evidence type="ECO:0000313" key="4">
    <source>
        <dbReference type="Proteomes" id="UP000567293"/>
    </source>
</evidence>
<dbReference type="InterPro" id="IPR014729">
    <property type="entry name" value="Rossmann-like_a/b/a_fold"/>
</dbReference>
<dbReference type="EMBL" id="JACDQQ010000853">
    <property type="protein sequence ID" value="MBA0085076.1"/>
    <property type="molecule type" value="Genomic_DNA"/>
</dbReference>
<protein>
    <submittedName>
        <fullName evidence="3">ATP-dependent sacrificial sulfur transferase LarE</fullName>
    </submittedName>
</protein>
<dbReference type="CDD" id="cd01990">
    <property type="entry name" value="LarE-like"/>
    <property type="match status" value="1"/>
</dbReference>
<comment type="caution">
    <text evidence="3">The sequence shown here is derived from an EMBL/GenBank/DDBJ whole genome shotgun (WGS) entry which is preliminary data.</text>
</comment>
<dbReference type="PANTHER" id="PTHR43169:SF2">
    <property type="entry name" value="NAD_GMP SYNTHASE DOMAIN-CONTAINING PROTEIN"/>
    <property type="match status" value="1"/>
</dbReference>
<evidence type="ECO:0000259" key="2">
    <source>
        <dbReference type="Pfam" id="PF02540"/>
    </source>
</evidence>
<dbReference type="Pfam" id="PF02540">
    <property type="entry name" value="NAD_synthase"/>
    <property type="match status" value="1"/>
</dbReference>
<dbReference type="NCBIfam" id="TIGR00268">
    <property type="entry name" value="ATP-dependent sacrificial sulfur transferase LarE"/>
    <property type="match status" value="1"/>
</dbReference>
<accession>A0A7V8NPG3</accession>
<feature type="active site" description="Nucleophile and sulfur donor" evidence="1">
    <location>
        <position position="189"/>
    </location>
</feature>
<dbReference type="GO" id="GO:0016783">
    <property type="term" value="F:sulfurtransferase activity"/>
    <property type="evidence" value="ECO:0007669"/>
    <property type="project" value="InterPro"/>
</dbReference>
<organism evidence="3 4">
    <name type="scientific">Candidatus Acidiferrum panamense</name>
    <dbReference type="NCBI Taxonomy" id="2741543"/>
    <lineage>
        <taxon>Bacteria</taxon>
        <taxon>Pseudomonadati</taxon>
        <taxon>Acidobacteriota</taxon>
        <taxon>Terriglobia</taxon>
        <taxon>Candidatus Acidiferrales</taxon>
        <taxon>Candidatus Acidiferrum</taxon>
    </lineage>
</organism>
<dbReference type="InterPro" id="IPR052188">
    <property type="entry name" value="Ni-pincer_cofactor_biosynth"/>
</dbReference>
<dbReference type="SUPFAM" id="SSF52402">
    <property type="entry name" value="Adenine nucleotide alpha hydrolases-like"/>
    <property type="match status" value="1"/>
</dbReference>
<keyword evidence="3" id="KW-0808">Transferase</keyword>
<dbReference type="PIRSF" id="PIRSF006661">
    <property type="entry name" value="PP-lp_UCP006661"/>
    <property type="match status" value="1"/>
</dbReference>
<gene>
    <name evidence="3" type="primary">larE</name>
    <name evidence="3" type="ORF">HRJ53_08775</name>
</gene>
<dbReference type="GO" id="GO:0006163">
    <property type="term" value="P:purine nucleotide metabolic process"/>
    <property type="evidence" value="ECO:0007669"/>
    <property type="project" value="UniProtKB-ARBA"/>
</dbReference>
<dbReference type="Gene3D" id="3.40.50.620">
    <property type="entry name" value="HUPs"/>
    <property type="match status" value="1"/>
</dbReference>
<proteinExistence type="predicted"/>
<sequence length="295" mass="32596">MNSFVQIRNGEHSAVSPEAKQDLLVSRLAAIPSLVVALSGGADSAYLAWAAHRALRDRALSVTALSPSFSAYDRQMVEQFVKQLKLRHQFIETHEMENPAYRANQPDRCYFCKDELFSVLDKLASSRGFAAIAYGVNADDTLDFRPGHRAATEHQVLAPLLDAGLAKSEIRRLSRRAGLPTWDRPASACLASRVPYGSEVTRERLSLVERGEAALRELGFRQFRVRIHDNLARVEISPEELPKALAQETAAAIAERLKSAGFAYVTLDLEGYRQGSLNEALARPRPSSRKTPPGT</sequence>
<dbReference type="AlphaFoldDB" id="A0A7V8NPG3"/>
<keyword evidence="4" id="KW-1185">Reference proteome</keyword>
<reference evidence="3" key="1">
    <citation type="submission" date="2020-06" db="EMBL/GenBank/DDBJ databases">
        <title>Legume-microbial interactions unlock mineral nutrients during tropical forest succession.</title>
        <authorList>
            <person name="Epihov D.Z."/>
        </authorList>
    </citation>
    <scope>NUCLEOTIDE SEQUENCE [LARGE SCALE GENOMIC DNA]</scope>
    <source>
        <strain evidence="3">Pan2503</strain>
    </source>
</reference>
<dbReference type="Proteomes" id="UP000567293">
    <property type="component" value="Unassembled WGS sequence"/>
</dbReference>
<feature type="domain" description="NAD/GMP synthase" evidence="2">
    <location>
        <begin position="32"/>
        <end position="96"/>
    </location>
</feature>
<dbReference type="PANTHER" id="PTHR43169">
    <property type="entry name" value="EXSB FAMILY PROTEIN"/>
    <property type="match status" value="1"/>
</dbReference>
<evidence type="ECO:0000256" key="1">
    <source>
        <dbReference type="PIRSR" id="PIRSR006661-1"/>
    </source>
</evidence>